<dbReference type="CDD" id="cd00082">
    <property type="entry name" value="HisKA"/>
    <property type="match status" value="1"/>
</dbReference>
<keyword evidence="8" id="KW-0812">Transmembrane</keyword>
<dbReference type="InterPro" id="IPR003594">
    <property type="entry name" value="HATPase_dom"/>
</dbReference>
<dbReference type="SUPFAM" id="SSF55874">
    <property type="entry name" value="ATPase domain of HSP90 chaperone/DNA topoisomerase II/histidine kinase"/>
    <property type="match status" value="1"/>
</dbReference>
<feature type="domain" description="Histidine kinase" evidence="10">
    <location>
        <begin position="570"/>
        <end position="781"/>
    </location>
</feature>
<evidence type="ECO:0000256" key="3">
    <source>
        <dbReference type="ARBA" id="ARBA00022553"/>
    </source>
</evidence>
<keyword evidence="5" id="KW-0238">DNA-binding</keyword>
<dbReference type="PROSITE" id="PS50110">
    <property type="entry name" value="RESPONSE_REGULATORY"/>
    <property type="match status" value="1"/>
</dbReference>
<dbReference type="GO" id="GO:0000155">
    <property type="term" value="F:phosphorelay sensor kinase activity"/>
    <property type="evidence" value="ECO:0007669"/>
    <property type="project" value="InterPro"/>
</dbReference>
<dbReference type="Gene3D" id="1.10.287.130">
    <property type="match status" value="1"/>
</dbReference>
<dbReference type="PROSITE" id="PS50109">
    <property type="entry name" value="HIS_KIN"/>
    <property type="match status" value="1"/>
</dbReference>
<evidence type="ECO:0000256" key="1">
    <source>
        <dbReference type="ARBA" id="ARBA00000085"/>
    </source>
</evidence>
<dbReference type="InterPro" id="IPR018062">
    <property type="entry name" value="HTH_AraC-typ_CS"/>
</dbReference>
<dbReference type="InterPro" id="IPR013783">
    <property type="entry name" value="Ig-like_fold"/>
</dbReference>
<dbReference type="InterPro" id="IPR036097">
    <property type="entry name" value="HisK_dim/P_sf"/>
</dbReference>
<proteinExistence type="predicted"/>
<evidence type="ECO:0000256" key="8">
    <source>
        <dbReference type="SAM" id="Phobius"/>
    </source>
</evidence>
<dbReference type="PANTHER" id="PTHR43547:SF2">
    <property type="entry name" value="HYBRID SIGNAL TRANSDUCTION HISTIDINE KINASE C"/>
    <property type="match status" value="1"/>
</dbReference>
<feature type="domain" description="HTH araC/xylS-type" evidence="9">
    <location>
        <begin position="963"/>
        <end position="1062"/>
    </location>
</feature>
<sequence>KIIRCVKCYDRRHILVATQDGLYIVNERDGAVYHYCEDDLNPYGLSDNNVFTIYEDREGGIWFGSLFGGVDYLPKRAYTFRKYFPVNSAGSIKGKRIREMCEDSNGNIWIGTEDKGVNIFYPKQHVFKHIDNARSASRTNLALMADGDQVYVGIFKSGMEAYSIDTYNSRFYSGEDLNLLDESSVCALFKDSEGGYWLGNSWGVYYAPNENFAFKRVDAFGDAYIHDIAEDRNRNIWIATMGNGVMCYNLDAKQVRTYTENPEDSLSLSSNSVSSITIGRKGEVWFSTDRGGICRYNRSTDNFTTFSVKDGFPDNVCYKILEDWHHNLWFGTNKGLVCFNPETRAVRVYTERDGLLSDQFNYKSALESRDGTFYFGTIKGLIAFNPYKFGVNHHVPPVYITRMQVHNRSVVVGAPDSLLSSALQFTPEVVLRYDQENISLDFVALDYVSPSSNKFRYRLEGVDDGWVSSSRQSATYSQLRPGKYVFRVQASNNDGKWNYEGATLSVVVMPPWWRTIYAYIAYVLMVTLCVYGFFRWYKHRKELQSQRAVNLLEMRKEKELYSAKVEFFTSIAHEIKTPLSLIKGPLEAVVALDLPAEAQKWLKVIEKNTERLLTLINQLLDFRKIEGNRMSLSYTKQDIVVLLKETLACFEPSITRSGKRLIVSYGVDSCVVPIDKEEVTKVLSNLLNNALKYAASEIKVDLACEENDFSISVASDGEIIPYEKQKRIFEPFYQIEDTSSGVGLGLSLARSIVELHNGYLDLSVSPDGKYNVFTLTLPREQDGVIVWENRFASHDDPVAGDEMLDRDSFPTDMSGSSVLVVDDNPEVLEFLVDRFSDRFVVFSATNGQEALDVLKRETIHIVVCDVMMPVMDGFELCRIVKNTPEYAHIPVILLSAKSDLPSKLHGLELGADTFMEKPFSFTYLIAKVNNLLFNRQKEVEAVVRRPLVHKIGQRTKAEEELMERIAEVIRENMSDESFNVERLASTLCMSRSALHRKTKELFDLPPVEYIRLVRLQQAATLLAEGKYSISEVGTMVGIGSPSYFSRLFQKQFGVTPKVFVMQQRDKHA</sequence>
<dbReference type="InterPro" id="IPR011123">
    <property type="entry name" value="Y_Y_Y"/>
</dbReference>
<protein>
    <recommendedName>
        <fullName evidence="2">histidine kinase</fullName>
        <ecNumber evidence="2">2.7.13.3</ecNumber>
    </recommendedName>
</protein>
<evidence type="ECO:0000256" key="7">
    <source>
        <dbReference type="PROSITE-ProRule" id="PRU00169"/>
    </source>
</evidence>
<dbReference type="FunFam" id="2.60.40.10:FF:000791">
    <property type="entry name" value="Two-component system sensor histidine kinase/response regulator"/>
    <property type="match status" value="1"/>
</dbReference>
<dbReference type="InterPro" id="IPR009057">
    <property type="entry name" value="Homeodomain-like_sf"/>
</dbReference>
<keyword evidence="3 7" id="KW-0597">Phosphoprotein</keyword>
<dbReference type="Gene3D" id="3.40.50.2300">
    <property type="match status" value="1"/>
</dbReference>
<dbReference type="SMART" id="SM00388">
    <property type="entry name" value="HisKA"/>
    <property type="match status" value="1"/>
</dbReference>
<feature type="modified residue" description="4-aspartylphosphate" evidence="7">
    <location>
        <position position="865"/>
    </location>
</feature>
<dbReference type="Pfam" id="PF02518">
    <property type="entry name" value="HATPase_c"/>
    <property type="match status" value="1"/>
</dbReference>
<dbReference type="PANTHER" id="PTHR43547">
    <property type="entry name" value="TWO-COMPONENT HISTIDINE KINASE"/>
    <property type="match status" value="1"/>
</dbReference>
<dbReference type="Pfam" id="PF00512">
    <property type="entry name" value="HisKA"/>
    <property type="match status" value="1"/>
</dbReference>
<evidence type="ECO:0000259" key="9">
    <source>
        <dbReference type="PROSITE" id="PS01124"/>
    </source>
</evidence>
<reference evidence="12" key="1">
    <citation type="journal article" date="2021" name="PeerJ">
        <title>Extensive microbial diversity within the chicken gut microbiome revealed by metagenomics and culture.</title>
        <authorList>
            <person name="Gilroy R."/>
            <person name="Ravi A."/>
            <person name="Getino M."/>
            <person name="Pursley I."/>
            <person name="Horton D.L."/>
            <person name="Alikhan N.F."/>
            <person name="Baker D."/>
            <person name="Gharbi K."/>
            <person name="Hall N."/>
            <person name="Watson M."/>
            <person name="Adriaenssens E.M."/>
            <person name="Foster-Nyarko E."/>
            <person name="Jarju S."/>
            <person name="Secka A."/>
            <person name="Antonio M."/>
            <person name="Oren A."/>
            <person name="Chaudhuri R.R."/>
            <person name="La Ragione R."/>
            <person name="Hildebrand F."/>
            <person name="Pallen M.J."/>
        </authorList>
    </citation>
    <scope>NUCLEOTIDE SEQUENCE</scope>
    <source>
        <strain evidence="12">ChiHjej12B11-16260</strain>
    </source>
</reference>
<feature type="transmembrane region" description="Helical" evidence="8">
    <location>
        <begin position="516"/>
        <end position="537"/>
    </location>
</feature>
<comment type="caution">
    <text evidence="12">The sequence shown here is derived from an EMBL/GenBank/DDBJ whole genome shotgun (WGS) entry which is preliminary data.</text>
</comment>
<dbReference type="SUPFAM" id="SSF47384">
    <property type="entry name" value="Homodimeric domain of signal transducing histidine kinase"/>
    <property type="match status" value="1"/>
</dbReference>
<keyword evidence="8" id="KW-1133">Transmembrane helix</keyword>
<dbReference type="AlphaFoldDB" id="A0A9D1VS17"/>
<evidence type="ECO:0000256" key="6">
    <source>
        <dbReference type="ARBA" id="ARBA00023163"/>
    </source>
</evidence>
<dbReference type="GO" id="GO:0003700">
    <property type="term" value="F:DNA-binding transcription factor activity"/>
    <property type="evidence" value="ECO:0007669"/>
    <property type="project" value="InterPro"/>
</dbReference>
<evidence type="ECO:0000313" key="13">
    <source>
        <dbReference type="Proteomes" id="UP000824246"/>
    </source>
</evidence>
<evidence type="ECO:0000259" key="11">
    <source>
        <dbReference type="PROSITE" id="PS50110"/>
    </source>
</evidence>
<feature type="non-terminal residue" evidence="12">
    <location>
        <position position="1"/>
    </location>
</feature>
<keyword evidence="8" id="KW-0472">Membrane</keyword>
<dbReference type="InterPro" id="IPR015943">
    <property type="entry name" value="WD40/YVTN_repeat-like_dom_sf"/>
</dbReference>
<dbReference type="EMBL" id="DXFB01000160">
    <property type="protein sequence ID" value="HIX45814.1"/>
    <property type="molecule type" value="Genomic_DNA"/>
</dbReference>
<dbReference type="Gene3D" id="2.130.10.10">
    <property type="entry name" value="YVTN repeat-like/Quinoprotein amine dehydrogenase"/>
    <property type="match status" value="2"/>
</dbReference>
<dbReference type="SMART" id="SM00342">
    <property type="entry name" value="HTH_ARAC"/>
    <property type="match status" value="1"/>
</dbReference>
<dbReference type="InterPro" id="IPR001789">
    <property type="entry name" value="Sig_transdc_resp-reg_receiver"/>
</dbReference>
<dbReference type="InterPro" id="IPR004358">
    <property type="entry name" value="Sig_transdc_His_kin-like_C"/>
</dbReference>
<reference evidence="12" key="2">
    <citation type="submission" date="2021-04" db="EMBL/GenBank/DDBJ databases">
        <authorList>
            <person name="Gilroy R."/>
        </authorList>
    </citation>
    <scope>NUCLEOTIDE SEQUENCE</scope>
    <source>
        <strain evidence="12">ChiHjej12B11-16260</strain>
    </source>
</reference>
<dbReference type="Gene3D" id="1.10.10.60">
    <property type="entry name" value="Homeodomain-like"/>
    <property type="match status" value="1"/>
</dbReference>
<dbReference type="SUPFAM" id="SSF52172">
    <property type="entry name" value="CheY-like"/>
    <property type="match status" value="1"/>
</dbReference>
<dbReference type="InterPro" id="IPR003661">
    <property type="entry name" value="HisK_dim/P_dom"/>
</dbReference>
<dbReference type="SUPFAM" id="SSF46689">
    <property type="entry name" value="Homeodomain-like"/>
    <property type="match status" value="1"/>
</dbReference>
<dbReference type="InterPro" id="IPR018060">
    <property type="entry name" value="HTH_AraC"/>
</dbReference>
<keyword evidence="6" id="KW-0804">Transcription</keyword>
<dbReference type="Pfam" id="PF00072">
    <property type="entry name" value="Response_reg"/>
    <property type="match status" value="1"/>
</dbReference>
<dbReference type="SUPFAM" id="SSF63829">
    <property type="entry name" value="Calcium-dependent phosphotriesterase"/>
    <property type="match status" value="2"/>
</dbReference>
<dbReference type="CDD" id="cd00146">
    <property type="entry name" value="PKD"/>
    <property type="match status" value="1"/>
</dbReference>
<dbReference type="GO" id="GO:0043565">
    <property type="term" value="F:sequence-specific DNA binding"/>
    <property type="evidence" value="ECO:0007669"/>
    <property type="project" value="InterPro"/>
</dbReference>
<dbReference type="PROSITE" id="PS01124">
    <property type="entry name" value="HTH_ARAC_FAMILY_2"/>
    <property type="match status" value="1"/>
</dbReference>
<accession>A0A9D1VS17</accession>
<comment type="catalytic activity">
    <reaction evidence="1">
        <text>ATP + protein L-histidine = ADP + protein N-phospho-L-histidine.</text>
        <dbReference type="EC" id="2.7.13.3"/>
    </reaction>
</comment>
<dbReference type="InterPro" id="IPR036890">
    <property type="entry name" value="HATPase_C_sf"/>
</dbReference>
<dbReference type="InterPro" id="IPR011110">
    <property type="entry name" value="Reg_prop"/>
</dbReference>
<evidence type="ECO:0000256" key="5">
    <source>
        <dbReference type="ARBA" id="ARBA00023125"/>
    </source>
</evidence>
<dbReference type="Pfam" id="PF07495">
    <property type="entry name" value="Y_Y_Y"/>
    <property type="match status" value="1"/>
</dbReference>
<dbReference type="Proteomes" id="UP000824246">
    <property type="component" value="Unassembled WGS sequence"/>
</dbReference>
<dbReference type="CDD" id="cd00075">
    <property type="entry name" value="HATPase"/>
    <property type="match status" value="1"/>
</dbReference>
<name>A0A9D1VS17_9BACT</name>
<evidence type="ECO:0000313" key="12">
    <source>
        <dbReference type="EMBL" id="HIX45814.1"/>
    </source>
</evidence>
<dbReference type="InterPro" id="IPR011006">
    <property type="entry name" value="CheY-like_superfamily"/>
</dbReference>
<dbReference type="PROSITE" id="PS00041">
    <property type="entry name" value="HTH_ARAC_FAMILY_1"/>
    <property type="match status" value="1"/>
</dbReference>
<dbReference type="InterPro" id="IPR005467">
    <property type="entry name" value="His_kinase_dom"/>
</dbReference>
<dbReference type="Pfam" id="PF07494">
    <property type="entry name" value="Reg_prop"/>
    <property type="match status" value="3"/>
</dbReference>
<organism evidence="12 13">
    <name type="scientific">Candidatus Barnesiella excrementipullorum</name>
    <dbReference type="NCBI Taxonomy" id="2838479"/>
    <lineage>
        <taxon>Bacteria</taxon>
        <taxon>Pseudomonadati</taxon>
        <taxon>Bacteroidota</taxon>
        <taxon>Bacteroidia</taxon>
        <taxon>Bacteroidales</taxon>
        <taxon>Barnesiellaceae</taxon>
        <taxon>Barnesiella</taxon>
    </lineage>
</organism>
<dbReference type="Gene3D" id="2.60.40.10">
    <property type="entry name" value="Immunoglobulins"/>
    <property type="match status" value="1"/>
</dbReference>
<dbReference type="FunFam" id="1.10.287.130:FF:000045">
    <property type="entry name" value="Two-component system sensor histidine kinase/response regulator"/>
    <property type="match status" value="1"/>
</dbReference>
<dbReference type="EC" id="2.7.13.3" evidence="2"/>
<gene>
    <name evidence="12" type="ORF">H9982_06295</name>
</gene>
<keyword evidence="4" id="KW-0805">Transcription regulation</keyword>
<dbReference type="SMART" id="SM00387">
    <property type="entry name" value="HATPase_c"/>
    <property type="match status" value="1"/>
</dbReference>
<feature type="domain" description="Response regulatory" evidence="11">
    <location>
        <begin position="817"/>
        <end position="932"/>
    </location>
</feature>
<evidence type="ECO:0000259" key="10">
    <source>
        <dbReference type="PROSITE" id="PS50109"/>
    </source>
</evidence>
<dbReference type="SMART" id="SM00448">
    <property type="entry name" value="REC"/>
    <property type="match status" value="1"/>
</dbReference>
<dbReference type="PRINTS" id="PR00344">
    <property type="entry name" value="BCTRLSENSOR"/>
</dbReference>
<evidence type="ECO:0000256" key="2">
    <source>
        <dbReference type="ARBA" id="ARBA00012438"/>
    </source>
</evidence>
<dbReference type="Pfam" id="PF12833">
    <property type="entry name" value="HTH_18"/>
    <property type="match status" value="1"/>
</dbReference>
<evidence type="ECO:0000256" key="4">
    <source>
        <dbReference type="ARBA" id="ARBA00023015"/>
    </source>
</evidence>
<dbReference type="Gene3D" id="3.30.565.10">
    <property type="entry name" value="Histidine kinase-like ATPase, C-terminal domain"/>
    <property type="match status" value="1"/>
</dbReference>